<dbReference type="Gene3D" id="2.60.40.10">
    <property type="entry name" value="Immunoglobulins"/>
    <property type="match status" value="1"/>
</dbReference>
<dbReference type="Pfam" id="PF07495">
    <property type="entry name" value="Y_Y_Y"/>
    <property type="match status" value="1"/>
</dbReference>
<sequence>MSVARGRGETAFARDRGRAWPVLLFLLLALGVAWRAVAADGGADGVPPLRDYAIDSWTSRNGLPHNSLRDLAQTPDGRLWFATWEGLVRYNGLDFAVIDRSTRPGLPDNGVGSLYVDRAGALWLSDSRGNLGRHDAAGNWRFWRQPPGWPHALIHAMTQDRDGRMWLLFEGNGLGCLWPDGRFDYQPAPRDLPLAASFPHMAADDQGRIWIGSLDGLLYRDPQGVLRRAPAAFGLPPGLAWPYRAPDGSLWLVAGENLYRLQGEQAVLVQHLPGYGHFTSMLRDRDGAIWLGTENQGLLRISVHGIERMLPGDVLPNGRIVSLLQDAEGSIWIGANGGLFRLRETLFAGYTRRDGLSGDYVRALLETPDGALWIGSAAGLDRMAPDGRIAPVALRDAPSVLSLARGRDGDLWMGTYADGVFRLRDGRVVRHYGPNEGLPSGQVRALSVDAAGTVWIGTRSGVMRIDGDRLSVPDVPGLPHGLITALASVDGALWIGSVEGAAVLRDGRVRKLALEPLGGARTVFGFQALGRDVWISTDRGLHRDRDGQLARVGLEQGMPVDTVFQLVRDRLGNVWISSNRGVLRTTAAALDAVADGRQARLQVSRYDEIDGMSNAQGNGSSGPSMILRHDGTVWLVTAGGVSMVDPRRLARFRDRLPPPAAIESVLLDGQPFPWQNTSQLPGAKRITVSYVGLSYLLPERIRYRTRLDGLDSGWIDRGNQRSVEFIGLPPGDYTLHVAAAHPDGAWSTREAVWRFSVAPLWWQRHSVHAAAAVALLLALVLLYRYLIARYKRRALRLERLVARRTSALRLQTERLLQADAEKSQLLAELQRQATAFERLAHEDALTALPNRRHFDEVLVHSMQRAQRSGAPLCLLVMDIDRFKQINDGYSHATGDAVLREVGQLLLSACRASDLPARLGGEEFAVLLGDTPLADAERLATRLRDLFHARLQWAPEAPALRVTFSAGLVALRPDDTPSQWLERADGALYRAKGMGRDRVCVG</sequence>
<comment type="caution">
    <text evidence="4">The sequence shown here is derived from an EMBL/GenBank/DDBJ whole genome shotgun (WGS) entry which is preliminary data.</text>
</comment>
<dbReference type="EMBL" id="JANFWR010000017">
    <property type="protein sequence ID" value="MCW0400101.1"/>
    <property type="molecule type" value="Genomic_DNA"/>
</dbReference>
<dbReference type="SMART" id="SM00267">
    <property type="entry name" value="GGDEF"/>
    <property type="match status" value="1"/>
</dbReference>
<keyword evidence="4" id="KW-0456">Lyase</keyword>
<dbReference type="Pfam" id="PF00990">
    <property type="entry name" value="GGDEF"/>
    <property type="match status" value="1"/>
</dbReference>
<dbReference type="InterPro" id="IPR029787">
    <property type="entry name" value="Nucleotide_cyclase"/>
</dbReference>
<dbReference type="InterPro" id="IPR015943">
    <property type="entry name" value="WD40/YVTN_repeat-like_dom_sf"/>
</dbReference>
<evidence type="ECO:0000256" key="2">
    <source>
        <dbReference type="SAM" id="Phobius"/>
    </source>
</evidence>
<keyword evidence="2" id="KW-0812">Transmembrane</keyword>
<protein>
    <recommendedName>
        <fullName evidence="1">diguanylate cyclase</fullName>
        <ecNumber evidence="1">2.7.7.65</ecNumber>
    </recommendedName>
</protein>
<dbReference type="PANTHER" id="PTHR45138">
    <property type="entry name" value="REGULATORY COMPONENTS OF SENSORY TRANSDUCTION SYSTEM"/>
    <property type="match status" value="1"/>
</dbReference>
<keyword evidence="5" id="KW-1185">Reference proteome</keyword>
<dbReference type="SUPFAM" id="SSF63829">
    <property type="entry name" value="Calcium-dependent phosphotriesterase"/>
    <property type="match status" value="3"/>
</dbReference>
<dbReference type="PROSITE" id="PS50887">
    <property type="entry name" value="GGDEF"/>
    <property type="match status" value="1"/>
</dbReference>
<organism evidence="4 5">
    <name type="scientific">Xanthomonas sacchari</name>
    <dbReference type="NCBI Taxonomy" id="56458"/>
    <lineage>
        <taxon>Bacteria</taxon>
        <taxon>Pseudomonadati</taxon>
        <taxon>Pseudomonadota</taxon>
        <taxon>Gammaproteobacteria</taxon>
        <taxon>Lysobacterales</taxon>
        <taxon>Lysobacteraceae</taxon>
        <taxon>Xanthomonas</taxon>
    </lineage>
</organism>
<dbReference type="Gene3D" id="2.130.10.10">
    <property type="entry name" value="YVTN repeat-like/Quinoprotein amine dehydrogenase"/>
    <property type="match status" value="3"/>
</dbReference>
<reference evidence="4 5" key="1">
    <citation type="submission" date="2022-06" db="EMBL/GenBank/DDBJ databases">
        <title>Dynamics of rice microbiomes reveals core vertical transmitted seed endophytes.</title>
        <authorList>
            <person name="Liao K."/>
            <person name="Zhang X."/>
        </authorList>
    </citation>
    <scope>NUCLEOTIDE SEQUENCE [LARGE SCALE GENOMIC DNA]</scope>
    <source>
        <strain evidence="4 5">YT10-10-1</strain>
    </source>
</reference>
<feature type="domain" description="GGDEF" evidence="3">
    <location>
        <begin position="870"/>
        <end position="1001"/>
    </location>
</feature>
<dbReference type="InterPro" id="IPR013783">
    <property type="entry name" value="Ig-like_fold"/>
</dbReference>
<dbReference type="InterPro" id="IPR000160">
    <property type="entry name" value="GGDEF_dom"/>
</dbReference>
<dbReference type="InterPro" id="IPR043128">
    <property type="entry name" value="Rev_trsase/Diguanyl_cyclase"/>
</dbReference>
<feature type="transmembrane region" description="Helical" evidence="2">
    <location>
        <begin position="767"/>
        <end position="786"/>
    </location>
</feature>
<dbReference type="InterPro" id="IPR050469">
    <property type="entry name" value="Diguanylate_Cyclase"/>
</dbReference>
<evidence type="ECO:0000313" key="5">
    <source>
        <dbReference type="Proteomes" id="UP001320843"/>
    </source>
</evidence>
<dbReference type="InterPro" id="IPR011110">
    <property type="entry name" value="Reg_prop"/>
</dbReference>
<name>A0ABT3DXL5_9XANT</name>
<dbReference type="PANTHER" id="PTHR45138:SF24">
    <property type="entry name" value="DIGUANYLATE CYCLASE DGCC-RELATED"/>
    <property type="match status" value="1"/>
</dbReference>
<accession>A0ABT3DXL5</accession>
<dbReference type="GO" id="GO:0016829">
    <property type="term" value="F:lyase activity"/>
    <property type="evidence" value="ECO:0007669"/>
    <property type="project" value="UniProtKB-KW"/>
</dbReference>
<proteinExistence type="predicted"/>
<dbReference type="NCBIfam" id="TIGR00254">
    <property type="entry name" value="GGDEF"/>
    <property type="match status" value="1"/>
</dbReference>
<dbReference type="Pfam" id="PF07494">
    <property type="entry name" value="Reg_prop"/>
    <property type="match status" value="5"/>
</dbReference>
<dbReference type="CDD" id="cd01949">
    <property type="entry name" value="GGDEF"/>
    <property type="match status" value="1"/>
</dbReference>
<keyword evidence="2" id="KW-1133">Transmembrane helix</keyword>
<keyword evidence="2" id="KW-0472">Membrane</keyword>
<dbReference type="Proteomes" id="UP001320843">
    <property type="component" value="Unassembled WGS sequence"/>
</dbReference>
<dbReference type="Gene3D" id="3.30.70.270">
    <property type="match status" value="1"/>
</dbReference>
<evidence type="ECO:0000256" key="1">
    <source>
        <dbReference type="ARBA" id="ARBA00012528"/>
    </source>
</evidence>
<evidence type="ECO:0000259" key="3">
    <source>
        <dbReference type="PROSITE" id="PS50887"/>
    </source>
</evidence>
<evidence type="ECO:0000313" key="4">
    <source>
        <dbReference type="EMBL" id="MCW0400101.1"/>
    </source>
</evidence>
<dbReference type="InterPro" id="IPR011123">
    <property type="entry name" value="Y_Y_Y"/>
</dbReference>
<dbReference type="EC" id="2.7.7.65" evidence="1"/>
<dbReference type="SUPFAM" id="SSF55073">
    <property type="entry name" value="Nucleotide cyclase"/>
    <property type="match status" value="1"/>
</dbReference>
<gene>
    <name evidence="4" type="ORF">NB700_002657</name>
</gene>